<dbReference type="SUPFAM" id="SSF52540">
    <property type="entry name" value="P-loop containing nucleoside triphosphate hydrolases"/>
    <property type="match status" value="1"/>
</dbReference>
<dbReference type="GO" id="GO:0004138">
    <property type="term" value="F:deoxyguanosine kinase activity"/>
    <property type="evidence" value="ECO:0007669"/>
    <property type="project" value="UniProtKB-EC"/>
</dbReference>
<dbReference type="Gene3D" id="2.60.120.970">
    <property type="match status" value="1"/>
</dbReference>
<keyword evidence="12" id="KW-0067">ATP-binding</keyword>
<keyword evidence="13 18" id="KW-0339">Growth factor</keyword>
<evidence type="ECO:0000256" key="13">
    <source>
        <dbReference type="ARBA" id="ARBA00023030"/>
    </source>
</evidence>
<keyword evidence="14" id="KW-1015">Disulfide bond</keyword>
<dbReference type="InterPro" id="IPR031314">
    <property type="entry name" value="DNK_dom"/>
</dbReference>
<protein>
    <recommendedName>
        <fullName evidence="16">deoxyguanosine kinase</fullName>
        <ecNumber evidence="16">2.7.1.113</ecNumber>
    </recommendedName>
</protein>
<comment type="caution">
    <text evidence="21">The sequence shown here is derived from an EMBL/GenBank/DDBJ whole genome shotgun (WGS) entry which is preliminary data.</text>
</comment>
<dbReference type="InterPro" id="IPR027417">
    <property type="entry name" value="P-loop_NTPase"/>
</dbReference>
<evidence type="ECO:0000256" key="16">
    <source>
        <dbReference type="ARBA" id="ARBA00039043"/>
    </source>
</evidence>
<evidence type="ECO:0000256" key="5">
    <source>
        <dbReference type="ARBA" id="ARBA00022473"/>
    </source>
</evidence>
<dbReference type="GO" id="GO:0005576">
    <property type="term" value="C:extracellular region"/>
    <property type="evidence" value="ECO:0007669"/>
    <property type="project" value="UniProtKB-SubCell"/>
</dbReference>
<evidence type="ECO:0000256" key="6">
    <source>
        <dbReference type="ARBA" id="ARBA00022525"/>
    </source>
</evidence>
<keyword evidence="11" id="KW-0418">Kinase</keyword>
<dbReference type="GO" id="GO:0008083">
    <property type="term" value="F:growth factor activity"/>
    <property type="evidence" value="ECO:0007669"/>
    <property type="project" value="UniProtKB-KW"/>
</dbReference>
<comment type="catalytic activity">
    <reaction evidence="17">
        <text>2'-deoxyguanosine + ATP = dGMP + ADP + H(+)</text>
        <dbReference type="Rhea" id="RHEA:19201"/>
        <dbReference type="ChEBI" id="CHEBI:15378"/>
        <dbReference type="ChEBI" id="CHEBI:17172"/>
        <dbReference type="ChEBI" id="CHEBI:30616"/>
        <dbReference type="ChEBI" id="CHEBI:57673"/>
        <dbReference type="ChEBI" id="CHEBI:456216"/>
        <dbReference type="EC" id="2.7.1.113"/>
    </reaction>
</comment>
<sequence>MKGEGIPCGRSLCGGRDAVGSQQDSCSKQRSAGFRKPTAVGKSTFARLLQSENEDWEVVQEPVSKWQNVEGASSQQTVNNLLQMMYQDPQRWSYTFQTFSCMSRMRTQLQPPAPRLLRPQGTPVQVFERSVYSDRYVFALNMFELGCISPTEWAVYQGWHSFLLEQFGPRLQLEGIIYLRASPERCMDRLRKRGRDEEKGVELAYLEKLHTQHENWLVHRSTELHFEHLKQLPVLVLDASVEFEQDVGVQEALITQVTLPPAHLSYALGTSKPYGREVIKGQLSAINAWTPRHPCCFTLSPDREGEGRYSTVSGFVTVNVTAALFARIEKKTRTSSRMESFIRAAFLFAALFFSTGSARSSQQITHSGKTVKLSGTPLQASHHQPGGGHVISDPSFGFKSSAYHPSRYPMYMMQLYRTFKTGDAARTKAVSPVWSQSADNPALHDSDSVLSLIAKSCHQIGERWTVTFDMSSISASDDIQLSELRFRLPAFSSSEQATIDIFHSRKQPCGPRSQTCPEERLFLGSFRGVPGSGSSSWKVFNVTALLKFWLHQGEPRVDVGSGEEDTDAPSGRVEHPTTDRVMMVVFSKHSPSWGGQHTPTLIQTVEQSKYAVKDRAVGDAGQNRRHKRNRKDRDRVREAVGAAATAPQVEGEQKPLCRKVDMWVDFDHIGWNEWIVYPKRYNAFRCAGDCPTPVDESFRPTNHAYMQSLLKLFHPDRVSCPSCVPTRLSSLSMLYYESDGVVLRHHEDMIVEECGCH</sequence>
<dbReference type="Gene3D" id="3.40.50.300">
    <property type="entry name" value="P-loop containing nucleotide triphosphate hydrolases"/>
    <property type="match status" value="1"/>
</dbReference>
<gene>
    <name evidence="21" type="ORF">COCON_G00159260</name>
</gene>
<comment type="subcellular location">
    <subcellularLocation>
        <location evidence="1">Secreted</location>
    </subcellularLocation>
</comment>
<evidence type="ECO:0000256" key="10">
    <source>
        <dbReference type="ARBA" id="ARBA00022741"/>
    </source>
</evidence>
<dbReference type="Pfam" id="PF00688">
    <property type="entry name" value="TGFb_propeptide"/>
    <property type="match status" value="1"/>
</dbReference>
<keyword evidence="8" id="KW-0165">Cleavage on pair of basic residues</keyword>
<dbReference type="AlphaFoldDB" id="A0A9Q1HUL6"/>
<comment type="subunit">
    <text evidence="4">Homodimer.</text>
</comment>
<dbReference type="InterPro" id="IPR050566">
    <property type="entry name" value="Deoxyribonucleoside_kinase"/>
</dbReference>
<keyword evidence="22" id="KW-1185">Reference proteome</keyword>
<dbReference type="Gene3D" id="2.10.90.10">
    <property type="entry name" value="Cystine-knot cytokines"/>
    <property type="match status" value="1"/>
</dbReference>
<name>A0A9Q1HUL6_CONCO</name>
<dbReference type="PROSITE" id="PS51362">
    <property type="entry name" value="TGF_BETA_2"/>
    <property type="match status" value="1"/>
</dbReference>
<evidence type="ECO:0000256" key="1">
    <source>
        <dbReference type="ARBA" id="ARBA00004613"/>
    </source>
</evidence>
<dbReference type="PANTHER" id="PTHR10513">
    <property type="entry name" value="DEOXYNUCLEOSIDE KINASE"/>
    <property type="match status" value="1"/>
</dbReference>
<keyword evidence="15" id="KW-0325">Glycoprotein</keyword>
<proteinExistence type="inferred from homology"/>
<reference evidence="21" key="1">
    <citation type="journal article" date="2023" name="Science">
        <title>Genome structures resolve the early diversification of teleost fishes.</title>
        <authorList>
            <person name="Parey E."/>
            <person name="Louis A."/>
            <person name="Montfort J."/>
            <person name="Bouchez O."/>
            <person name="Roques C."/>
            <person name="Iampietro C."/>
            <person name="Lluch J."/>
            <person name="Castinel A."/>
            <person name="Donnadieu C."/>
            <person name="Desvignes T."/>
            <person name="Floi Bucao C."/>
            <person name="Jouanno E."/>
            <person name="Wen M."/>
            <person name="Mejri S."/>
            <person name="Dirks R."/>
            <person name="Jansen H."/>
            <person name="Henkel C."/>
            <person name="Chen W.J."/>
            <person name="Zahm M."/>
            <person name="Cabau C."/>
            <person name="Klopp C."/>
            <person name="Thompson A.W."/>
            <person name="Robinson-Rechavi M."/>
            <person name="Braasch I."/>
            <person name="Lecointre G."/>
            <person name="Bobe J."/>
            <person name="Postlethwait J.H."/>
            <person name="Berthelot C."/>
            <person name="Roest Crollius H."/>
            <person name="Guiguen Y."/>
        </authorList>
    </citation>
    <scope>NUCLEOTIDE SEQUENCE</scope>
    <source>
        <strain evidence="21">Concon-B</strain>
    </source>
</reference>
<evidence type="ECO:0000256" key="19">
    <source>
        <dbReference type="SAM" id="MobiDB-lite"/>
    </source>
</evidence>
<dbReference type="FunFam" id="2.10.90.10:FF:000026">
    <property type="entry name" value="Nodal homolog 3-A"/>
    <property type="match status" value="1"/>
</dbReference>
<dbReference type="CDD" id="cd13759">
    <property type="entry name" value="TGF_beta_NODAL"/>
    <property type="match status" value="1"/>
</dbReference>
<dbReference type="InterPro" id="IPR029034">
    <property type="entry name" value="Cystine-knot_cytokine"/>
</dbReference>
<keyword evidence="7" id="KW-0808">Transferase</keyword>
<evidence type="ECO:0000313" key="22">
    <source>
        <dbReference type="Proteomes" id="UP001152803"/>
    </source>
</evidence>
<evidence type="ECO:0000256" key="12">
    <source>
        <dbReference type="ARBA" id="ARBA00022840"/>
    </source>
</evidence>
<evidence type="ECO:0000256" key="9">
    <source>
        <dbReference type="ARBA" id="ARBA00022729"/>
    </source>
</evidence>
<dbReference type="FunFam" id="3.40.50.300:FF:000461">
    <property type="entry name" value="Deoxycytidine kinase"/>
    <property type="match status" value="1"/>
</dbReference>
<feature type="region of interest" description="Disordered" evidence="19">
    <location>
        <begin position="364"/>
        <end position="393"/>
    </location>
</feature>
<dbReference type="SUPFAM" id="SSF57501">
    <property type="entry name" value="Cystine-knot cytokines"/>
    <property type="match status" value="1"/>
</dbReference>
<dbReference type="InterPro" id="IPR001839">
    <property type="entry name" value="TGF-b_C"/>
</dbReference>
<evidence type="ECO:0000313" key="21">
    <source>
        <dbReference type="EMBL" id="KAJ8263469.1"/>
    </source>
</evidence>
<evidence type="ECO:0000256" key="8">
    <source>
        <dbReference type="ARBA" id="ARBA00022685"/>
    </source>
</evidence>
<evidence type="ECO:0000256" key="7">
    <source>
        <dbReference type="ARBA" id="ARBA00022679"/>
    </source>
</evidence>
<feature type="region of interest" description="Disordered" evidence="19">
    <location>
        <begin position="614"/>
        <end position="635"/>
    </location>
</feature>
<dbReference type="Pfam" id="PF00019">
    <property type="entry name" value="TGF_beta"/>
    <property type="match status" value="1"/>
</dbReference>
<dbReference type="InterPro" id="IPR017948">
    <property type="entry name" value="TGFb_CS"/>
</dbReference>
<dbReference type="OrthoDB" id="5949851at2759"/>
<evidence type="ECO:0000256" key="11">
    <source>
        <dbReference type="ARBA" id="ARBA00022777"/>
    </source>
</evidence>
<accession>A0A9Q1HUL6</accession>
<evidence type="ECO:0000256" key="17">
    <source>
        <dbReference type="ARBA" id="ARBA00047656"/>
    </source>
</evidence>
<dbReference type="EC" id="2.7.1.113" evidence="16"/>
<dbReference type="PANTHER" id="PTHR10513:SF8">
    <property type="entry name" value="DEOXYGUANOSINE KINASE, MITOCHONDRIAL"/>
    <property type="match status" value="1"/>
</dbReference>
<evidence type="ECO:0000256" key="15">
    <source>
        <dbReference type="ARBA" id="ARBA00023180"/>
    </source>
</evidence>
<feature type="domain" description="TGF-beta family profile" evidence="20">
    <location>
        <begin position="625"/>
        <end position="757"/>
    </location>
</feature>
<dbReference type="Pfam" id="PF01712">
    <property type="entry name" value="dNK"/>
    <property type="match status" value="1"/>
</dbReference>
<keyword evidence="9" id="KW-0732">Signal</keyword>
<dbReference type="EMBL" id="JAFJMO010000011">
    <property type="protein sequence ID" value="KAJ8263469.1"/>
    <property type="molecule type" value="Genomic_DNA"/>
</dbReference>
<dbReference type="GO" id="GO:0005524">
    <property type="term" value="F:ATP binding"/>
    <property type="evidence" value="ECO:0007669"/>
    <property type="project" value="UniProtKB-KW"/>
</dbReference>
<keyword evidence="5" id="KW-0217">Developmental protein</keyword>
<dbReference type="PROSITE" id="PS00250">
    <property type="entry name" value="TGF_BETA_1"/>
    <property type="match status" value="1"/>
</dbReference>
<evidence type="ECO:0000256" key="2">
    <source>
        <dbReference type="ARBA" id="ARBA00006656"/>
    </source>
</evidence>
<dbReference type="Proteomes" id="UP001152803">
    <property type="component" value="Unassembled WGS sequence"/>
</dbReference>
<evidence type="ECO:0000256" key="14">
    <source>
        <dbReference type="ARBA" id="ARBA00023157"/>
    </source>
</evidence>
<dbReference type="GO" id="GO:0005739">
    <property type="term" value="C:mitochondrion"/>
    <property type="evidence" value="ECO:0007669"/>
    <property type="project" value="TreeGrafter"/>
</dbReference>
<dbReference type="CDD" id="cd01673">
    <property type="entry name" value="dNK"/>
    <property type="match status" value="1"/>
</dbReference>
<comment type="similarity">
    <text evidence="3">Belongs to the DCK/DGK family.</text>
</comment>
<evidence type="ECO:0000256" key="18">
    <source>
        <dbReference type="RuleBase" id="RU000354"/>
    </source>
</evidence>
<organism evidence="21 22">
    <name type="scientific">Conger conger</name>
    <name type="common">Conger eel</name>
    <name type="synonym">Muraena conger</name>
    <dbReference type="NCBI Taxonomy" id="82655"/>
    <lineage>
        <taxon>Eukaryota</taxon>
        <taxon>Metazoa</taxon>
        <taxon>Chordata</taxon>
        <taxon>Craniata</taxon>
        <taxon>Vertebrata</taxon>
        <taxon>Euteleostomi</taxon>
        <taxon>Actinopterygii</taxon>
        <taxon>Neopterygii</taxon>
        <taxon>Teleostei</taxon>
        <taxon>Anguilliformes</taxon>
        <taxon>Congridae</taxon>
        <taxon>Conger</taxon>
    </lineage>
</organism>
<evidence type="ECO:0000256" key="3">
    <source>
        <dbReference type="ARBA" id="ARBA00007420"/>
    </source>
</evidence>
<keyword evidence="6" id="KW-0964">Secreted</keyword>
<keyword evidence="10" id="KW-0547">Nucleotide-binding</keyword>
<comment type="similarity">
    <text evidence="2 18">Belongs to the TGF-beta family.</text>
</comment>
<dbReference type="InterPro" id="IPR001111">
    <property type="entry name" value="TGF-b_propeptide"/>
</dbReference>
<evidence type="ECO:0000256" key="4">
    <source>
        <dbReference type="ARBA" id="ARBA00011738"/>
    </source>
</evidence>
<evidence type="ECO:0000259" key="20">
    <source>
        <dbReference type="PROSITE" id="PS51362"/>
    </source>
</evidence>
<dbReference type="SMART" id="SM00204">
    <property type="entry name" value="TGFB"/>
    <property type="match status" value="1"/>
</dbReference>